<feature type="signal peptide" evidence="6">
    <location>
        <begin position="1"/>
        <end position="23"/>
    </location>
</feature>
<keyword evidence="8" id="KW-1185">Reference proteome</keyword>
<evidence type="ECO:0000313" key="8">
    <source>
        <dbReference type="Proteomes" id="UP000187412"/>
    </source>
</evidence>
<evidence type="ECO:0000256" key="5">
    <source>
        <dbReference type="ARBA" id="ARBA00023288"/>
    </source>
</evidence>
<evidence type="ECO:0000256" key="4">
    <source>
        <dbReference type="ARBA" id="ARBA00023139"/>
    </source>
</evidence>
<sequence>MNKKKLVTGMLGLAMSVSLIVSGCSSNGNNKAAKENNAGEAANAGKEAPIEITLANNWNKPKADNNYVQRFLEQKFNVKFKNVTFETATWKEQFNVMLASGEIPDIISVDGTVGDMVQWADQGILASISKEEIKQYMPKYTADVESVDPNAWDPGTYNGKNWGVPKVWGEGATGFVPAFNGHWLKAVGYSEPPKDLTELEDVLTKFTNNDPDGNGKKDTYGLTGRGKDAQAQLFNTVFAAYGVAPYQFKLDADGKVTYGAVTEEARNALKLLNKWYKAGIIDPEFITDGNGEIQTKFISLRTGLIETGMWHHLYDDGYFGLVSKDKGIELVPGVPFTGPDGKKYAMANGALQPPLLFGAQLEKDEAKRIRILQILEYVTSDDEGYLTTAFGEKGNSYNLEGDLAVITEAATGTELMGELGTGFYNPFGGKVNSMMKHHYSPEKLAYKEKLTNVEGLTVLTDLMQSTVMTTKAQYEAILNTLQAQYYIKAISGESNTDKDFDDFRSQWLNSGGQTELDEAQKIYEERSK</sequence>
<accession>A0ABX3GZX3</accession>
<name>A0ABX3GZX3_PAEBO</name>
<reference evidence="7 8" key="1">
    <citation type="submission" date="2016-10" db="EMBL/GenBank/DDBJ databases">
        <title>Paenibacillus species isolates.</title>
        <authorList>
            <person name="Beno S.M."/>
        </authorList>
    </citation>
    <scope>NUCLEOTIDE SEQUENCE [LARGE SCALE GENOMIC DNA]</scope>
    <source>
        <strain evidence="7 8">FSL H7-0744</strain>
    </source>
</reference>
<dbReference type="PANTHER" id="PTHR43649:SF33">
    <property type="entry name" value="POLYGALACTURONAN_RHAMNOGALACTURONAN-BINDING PROTEIN YTCQ"/>
    <property type="match status" value="1"/>
</dbReference>
<evidence type="ECO:0000256" key="3">
    <source>
        <dbReference type="ARBA" id="ARBA00023136"/>
    </source>
</evidence>
<keyword evidence="5" id="KW-0449">Lipoprotein</keyword>
<dbReference type="Proteomes" id="UP000187412">
    <property type="component" value="Unassembled WGS sequence"/>
</dbReference>
<proteinExistence type="predicted"/>
<evidence type="ECO:0000256" key="2">
    <source>
        <dbReference type="ARBA" id="ARBA00022729"/>
    </source>
</evidence>
<comment type="caution">
    <text evidence="7">The sequence shown here is derived from an EMBL/GenBank/DDBJ whole genome shotgun (WGS) entry which is preliminary data.</text>
</comment>
<dbReference type="SUPFAM" id="SSF53850">
    <property type="entry name" value="Periplasmic binding protein-like II"/>
    <property type="match status" value="1"/>
</dbReference>
<dbReference type="RefSeq" id="WP_076113954.1">
    <property type="nucleotide sequence ID" value="NZ_MPTB01000055.1"/>
</dbReference>
<evidence type="ECO:0008006" key="9">
    <source>
        <dbReference type="Google" id="ProtNLM"/>
    </source>
</evidence>
<protein>
    <recommendedName>
        <fullName evidence="9">ABC transporter substrate-binding protein</fullName>
    </recommendedName>
</protein>
<keyword evidence="3" id="KW-0472">Membrane</keyword>
<dbReference type="PROSITE" id="PS51257">
    <property type="entry name" value="PROKAR_LIPOPROTEIN"/>
    <property type="match status" value="1"/>
</dbReference>
<keyword evidence="4" id="KW-0564">Palmitate</keyword>
<dbReference type="PANTHER" id="PTHR43649">
    <property type="entry name" value="ARABINOSE-BINDING PROTEIN-RELATED"/>
    <property type="match status" value="1"/>
</dbReference>
<keyword evidence="2 6" id="KW-0732">Signal</keyword>
<dbReference type="Pfam" id="PF13416">
    <property type="entry name" value="SBP_bac_8"/>
    <property type="match status" value="1"/>
</dbReference>
<organism evidence="7 8">
    <name type="scientific">Paenibacillus borealis</name>
    <dbReference type="NCBI Taxonomy" id="160799"/>
    <lineage>
        <taxon>Bacteria</taxon>
        <taxon>Bacillati</taxon>
        <taxon>Bacillota</taxon>
        <taxon>Bacilli</taxon>
        <taxon>Bacillales</taxon>
        <taxon>Paenibacillaceae</taxon>
        <taxon>Paenibacillus</taxon>
    </lineage>
</organism>
<evidence type="ECO:0000313" key="7">
    <source>
        <dbReference type="EMBL" id="OMD39621.1"/>
    </source>
</evidence>
<feature type="chain" id="PRO_5047230236" description="ABC transporter substrate-binding protein" evidence="6">
    <location>
        <begin position="24"/>
        <end position="528"/>
    </location>
</feature>
<gene>
    <name evidence="7" type="ORF">BSK56_29285</name>
</gene>
<dbReference type="InterPro" id="IPR006059">
    <property type="entry name" value="SBP"/>
</dbReference>
<evidence type="ECO:0000256" key="6">
    <source>
        <dbReference type="SAM" id="SignalP"/>
    </source>
</evidence>
<evidence type="ECO:0000256" key="1">
    <source>
        <dbReference type="ARBA" id="ARBA00022475"/>
    </source>
</evidence>
<dbReference type="InterPro" id="IPR050490">
    <property type="entry name" value="Bact_solute-bd_prot1"/>
</dbReference>
<dbReference type="EMBL" id="MPTB01000055">
    <property type="protein sequence ID" value="OMD39621.1"/>
    <property type="molecule type" value="Genomic_DNA"/>
</dbReference>
<dbReference type="Gene3D" id="3.40.190.10">
    <property type="entry name" value="Periplasmic binding protein-like II"/>
    <property type="match status" value="2"/>
</dbReference>
<keyword evidence="1" id="KW-1003">Cell membrane</keyword>